<protein>
    <submittedName>
        <fullName evidence="1">Uncharacterized protein</fullName>
    </submittedName>
</protein>
<dbReference type="STRING" id="28181.BEN30_08840"/>
<dbReference type="EMBL" id="MCGG01000021">
    <property type="protein sequence ID" value="OEJ67532.1"/>
    <property type="molecule type" value="Genomic_DNA"/>
</dbReference>
<reference evidence="2" key="1">
    <citation type="submission" date="2016-07" db="EMBL/GenBank/DDBJ databases">
        <authorList>
            <person name="Florea S."/>
            <person name="Webb J.S."/>
            <person name="Jaromczyk J."/>
            <person name="Schardl C.L."/>
        </authorList>
    </citation>
    <scope>NUCLEOTIDE SEQUENCE [LARGE SCALE GENOMIC DNA]</scope>
    <source>
        <strain evidence="2">MV-1</strain>
    </source>
</reference>
<name>A0A1E5Q8E1_9PROT</name>
<comment type="caution">
    <text evidence="1">The sequence shown here is derived from an EMBL/GenBank/DDBJ whole genome shotgun (WGS) entry which is preliminary data.</text>
</comment>
<organism evidence="1 2">
    <name type="scientific">Magnetovibrio blakemorei</name>
    <dbReference type="NCBI Taxonomy" id="28181"/>
    <lineage>
        <taxon>Bacteria</taxon>
        <taxon>Pseudomonadati</taxon>
        <taxon>Pseudomonadota</taxon>
        <taxon>Alphaproteobacteria</taxon>
        <taxon>Rhodospirillales</taxon>
        <taxon>Magnetovibrionaceae</taxon>
        <taxon>Magnetovibrio</taxon>
    </lineage>
</organism>
<evidence type="ECO:0000313" key="1">
    <source>
        <dbReference type="EMBL" id="OEJ67532.1"/>
    </source>
</evidence>
<dbReference type="AlphaFoldDB" id="A0A1E5Q8E1"/>
<proteinExistence type="predicted"/>
<dbReference type="Proteomes" id="UP000095347">
    <property type="component" value="Unassembled WGS sequence"/>
</dbReference>
<accession>A0A1E5Q8E1</accession>
<keyword evidence="2" id="KW-1185">Reference proteome</keyword>
<evidence type="ECO:0000313" key="2">
    <source>
        <dbReference type="Proteomes" id="UP000095347"/>
    </source>
</evidence>
<gene>
    <name evidence="1" type="ORF">BEN30_08840</name>
</gene>
<sequence>MLDRDGWRALPVGGHETTRRHAVIASGSNAAPDHLGQKFKDYDHLLDQPVYVTRATLHEFDAVYSAHFSHYGSIPATLAHAPGAQANVFVTWLTDAQLDRVHETEAVGTNYDFAHLHDIHLAIEDGTILNAVHAYLSRRGCLSREGRPVPLSSCQTDGRQWTAMSQCEVLNYARSLIAPGEAKDDFIKAGIDSPALRAKRTNELTKSALPHGWQTLIFLS</sequence>